<gene>
    <name evidence="2" type="ORF">GCM10010365_11820</name>
</gene>
<dbReference type="Proteomes" id="UP000622166">
    <property type="component" value="Unassembled WGS sequence"/>
</dbReference>
<reference evidence="2" key="1">
    <citation type="journal article" date="2014" name="Int. J. Syst. Evol. Microbiol.">
        <title>Complete genome sequence of Corynebacterium casei LMG S-19264T (=DSM 44701T), isolated from a smear-ripened cheese.</title>
        <authorList>
            <consortium name="US DOE Joint Genome Institute (JGI-PGF)"/>
            <person name="Walter F."/>
            <person name="Albersmeier A."/>
            <person name="Kalinowski J."/>
            <person name="Ruckert C."/>
        </authorList>
    </citation>
    <scope>NUCLEOTIDE SEQUENCE</scope>
    <source>
        <strain evidence="2">JCM 4815</strain>
    </source>
</reference>
<reference evidence="2" key="2">
    <citation type="submission" date="2020-09" db="EMBL/GenBank/DDBJ databases">
        <authorList>
            <person name="Sun Q."/>
            <person name="Ohkuma M."/>
        </authorList>
    </citation>
    <scope>NUCLEOTIDE SEQUENCE</scope>
    <source>
        <strain evidence="2">JCM 4815</strain>
    </source>
</reference>
<keyword evidence="3" id="KW-1185">Reference proteome</keyword>
<feature type="region of interest" description="Disordered" evidence="1">
    <location>
        <begin position="1"/>
        <end position="99"/>
    </location>
</feature>
<dbReference type="EMBL" id="BMVW01000001">
    <property type="protein sequence ID" value="GGY94700.1"/>
    <property type="molecule type" value="Genomic_DNA"/>
</dbReference>
<evidence type="ECO:0000313" key="3">
    <source>
        <dbReference type="Proteomes" id="UP000622166"/>
    </source>
</evidence>
<organism evidence="2 3">
    <name type="scientific">Streptomyces poonensis</name>
    <dbReference type="NCBI Taxonomy" id="68255"/>
    <lineage>
        <taxon>Bacteria</taxon>
        <taxon>Bacillati</taxon>
        <taxon>Actinomycetota</taxon>
        <taxon>Actinomycetes</taxon>
        <taxon>Kitasatosporales</taxon>
        <taxon>Streptomycetaceae</taxon>
        <taxon>Streptomyces</taxon>
    </lineage>
</organism>
<protein>
    <submittedName>
        <fullName evidence="2">Uncharacterized protein</fullName>
    </submittedName>
</protein>
<accession>A0A918UD46</accession>
<feature type="compositionally biased region" description="Basic and acidic residues" evidence="1">
    <location>
        <begin position="63"/>
        <end position="77"/>
    </location>
</feature>
<sequence length="138" mass="15026">MRCQYVRIGGGTTRARARPERGAILPRTTVDPAPYEQRARTVRPRRLARTHPVQVYGRMGSDAIRRSRDRHRDHGGHGSEPGRGGDRAGGVTSVGDPVLPTARHGCQWYPAELNAGPAHTPGSRRALGNLIEGHVCPD</sequence>
<name>A0A918UD46_9ACTN</name>
<proteinExistence type="predicted"/>
<dbReference type="AlphaFoldDB" id="A0A918UD46"/>
<evidence type="ECO:0000256" key="1">
    <source>
        <dbReference type="SAM" id="MobiDB-lite"/>
    </source>
</evidence>
<feature type="compositionally biased region" description="Basic residues" evidence="1">
    <location>
        <begin position="40"/>
        <end position="49"/>
    </location>
</feature>
<comment type="caution">
    <text evidence="2">The sequence shown here is derived from an EMBL/GenBank/DDBJ whole genome shotgun (WGS) entry which is preliminary data.</text>
</comment>
<evidence type="ECO:0000313" key="2">
    <source>
        <dbReference type="EMBL" id="GGY94700.1"/>
    </source>
</evidence>